<evidence type="ECO:0000256" key="2">
    <source>
        <dbReference type="SAM" id="SignalP"/>
    </source>
</evidence>
<evidence type="ECO:0000313" key="5">
    <source>
        <dbReference type="RefSeq" id="XP_022344513.1"/>
    </source>
</evidence>
<organism evidence="4 5">
    <name type="scientific">Crassostrea virginica</name>
    <name type="common">Eastern oyster</name>
    <dbReference type="NCBI Taxonomy" id="6565"/>
    <lineage>
        <taxon>Eukaryota</taxon>
        <taxon>Metazoa</taxon>
        <taxon>Spiralia</taxon>
        <taxon>Lophotrochozoa</taxon>
        <taxon>Mollusca</taxon>
        <taxon>Bivalvia</taxon>
        <taxon>Autobranchia</taxon>
        <taxon>Pteriomorphia</taxon>
        <taxon>Ostreida</taxon>
        <taxon>Ostreoidea</taxon>
        <taxon>Ostreidae</taxon>
        <taxon>Crassostrea</taxon>
    </lineage>
</organism>
<evidence type="ECO:0000256" key="1">
    <source>
        <dbReference type="SAM" id="MobiDB-lite"/>
    </source>
</evidence>
<proteinExistence type="predicted"/>
<dbReference type="Gene3D" id="3.30.60.30">
    <property type="match status" value="1"/>
</dbReference>
<name>A0A8B8EY71_CRAVI</name>
<keyword evidence="2" id="KW-0732">Signal</keyword>
<feature type="compositionally biased region" description="Low complexity" evidence="1">
    <location>
        <begin position="202"/>
        <end position="215"/>
    </location>
</feature>
<dbReference type="AlphaFoldDB" id="A0A8B8EY71"/>
<feature type="compositionally biased region" description="Polar residues" evidence="1">
    <location>
        <begin position="282"/>
        <end position="301"/>
    </location>
</feature>
<dbReference type="InterPro" id="IPR002350">
    <property type="entry name" value="Kazal_dom"/>
</dbReference>
<reference evidence="5" key="1">
    <citation type="submission" date="2025-08" db="UniProtKB">
        <authorList>
            <consortium name="RefSeq"/>
        </authorList>
    </citation>
    <scope>IDENTIFICATION</scope>
    <source>
        <tissue evidence="5">Whole sample</tissue>
    </source>
</reference>
<sequence>MKNTSFGIFVIWIFLVCLDFNSCVGIQQTSKKISWNDIINPNYNSNKISPWRSSGTSSPRLSQKNLSVPDLKAVHSNVVQQPKTSHLQRTVQPNEDAKSKQSPGRWVVIESTAQPQYQQPTTTIGPIQLPGTTMALYPDSYLYDYPSLFPDPFYFDYDYFFFPNFFSGTPSPTATYGYSGNKRSTFASSTEEPEHEVEENHATSTSMPTASATGENEIEEEDITTTQMSKVSGGKIKTTTEKPVTEEIEPEDRTTPSSGGQKQQETTTMQNQENEAEGVTKKMTTVSSPVQAKLSMSNSQKSQKKETNSVQYTEIKALQNGSSGKRYPPKYRFANNQGQFRYPIMKEVNVKPRKVKSQQIFSLTMQGRQQNIPRSRLDIKAKGVFKSAMSRSRVKTSNVQSIVVPRQYSYVTYRSSYNPSISSTKPLGPVRLSKGIHMFGQKCREYQKCSSDLKPVCGTDGLSYRNKCKLHKVACLRGGLDKIGISHYGVC</sequence>
<dbReference type="InterPro" id="IPR036058">
    <property type="entry name" value="Kazal_dom_sf"/>
</dbReference>
<evidence type="ECO:0000259" key="3">
    <source>
        <dbReference type="PROSITE" id="PS51465"/>
    </source>
</evidence>
<dbReference type="RefSeq" id="XP_022344513.1">
    <property type="nucleotide sequence ID" value="XM_022488805.1"/>
</dbReference>
<dbReference type="Pfam" id="PF07648">
    <property type="entry name" value="Kazal_2"/>
    <property type="match status" value="1"/>
</dbReference>
<accession>A0A8B8EY71</accession>
<feature type="chain" id="PRO_5034311777" evidence="2">
    <location>
        <begin position="26"/>
        <end position="491"/>
    </location>
</feature>
<feature type="region of interest" description="Disordered" evidence="1">
    <location>
        <begin position="82"/>
        <end position="104"/>
    </location>
</feature>
<dbReference type="Proteomes" id="UP000694844">
    <property type="component" value="Chromosome 5"/>
</dbReference>
<gene>
    <name evidence="5" type="primary">LOC111137369</name>
</gene>
<dbReference type="GeneID" id="111137369"/>
<feature type="domain" description="Kazal-like" evidence="3">
    <location>
        <begin position="437"/>
        <end position="491"/>
    </location>
</feature>
<dbReference type="OrthoDB" id="126772at2759"/>
<evidence type="ECO:0000313" key="4">
    <source>
        <dbReference type="Proteomes" id="UP000694844"/>
    </source>
</evidence>
<dbReference type="PROSITE" id="PS51465">
    <property type="entry name" value="KAZAL_2"/>
    <property type="match status" value="1"/>
</dbReference>
<dbReference type="KEGG" id="cvn:111137369"/>
<feature type="signal peptide" evidence="2">
    <location>
        <begin position="1"/>
        <end position="25"/>
    </location>
</feature>
<feature type="region of interest" description="Disordered" evidence="1">
    <location>
        <begin position="184"/>
        <end position="310"/>
    </location>
</feature>
<keyword evidence="4" id="KW-1185">Reference proteome</keyword>
<dbReference type="SUPFAM" id="SSF100895">
    <property type="entry name" value="Kazal-type serine protease inhibitors"/>
    <property type="match status" value="1"/>
</dbReference>
<feature type="compositionally biased region" description="Low complexity" evidence="1">
    <location>
        <begin position="261"/>
        <end position="273"/>
    </location>
</feature>
<dbReference type="CDD" id="cd00104">
    <property type="entry name" value="KAZAL_FS"/>
    <property type="match status" value="1"/>
</dbReference>
<protein>
    <submittedName>
        <fullName evidence="5">Uncharacterized protein LOC111137369</fullName>
    </submittedName>
</protein>
<dbReference type="SMART" id="SM00280">
    <property type="entry name" value="KAZAL"/>
    <property type="match status" value="1"/>
</dbReference>
<feature type="compositionally biased region" description="Polar residues" evidence="1">
    <location>
        <begin position="82"/>
        <end position="93"/>
    </location>
</feature>